<dbReference type="InterPro" id="IPR014752">
    <property type="entry name" value="Arrestin-like_C"/>
</dbReference>
<dbReference type="InterPro" id="IPR024391">
    <property type="entry name" value="LDB19_N"/>
</dbReference>
<dbReference type="eggNOG" id="ENOG502QS9U">
    <property type="taxonomic scope" value="Eukaryota"/>
</dbReference>
<feature type="region of interest" description="Disordered" evidence="1">
    <location>
        <begin position="10"/>
        <end position="30"/>
    </location>
</feature>
<name>G8YFX8_PICSO</name>
<feature type="region of interest" description="Disordered" evidence="1">
    <location>
        <begin position="424"/>
        <end position="448"/>
    </location>
</feature>
<feature type="compositionally biased region" description="Polar residues" evidence="1">
    <location>
        <begin position="314"/>
        <end position="355"/>
    </location>
</feature>
<dbReference type="InParanoid" id="G8YFX8"/>
<dbReference type="Pfam" id="PF13002">
    <property type="entry name" value="LDB19"/>
    <property type="match status" value="1"/>
</dbReference>
<dbReference type="STRING" id="559304.G8YFX8"/>
<dbReference type="AlphaFoldDB" id="G8YFX8"/>
<feature type="compositionally biased region" description="Polar residues" evidence="1">
    <location>
        <begin position="564"/>
        <end position="596"/>
    </location>
</feature>
<feature type="region of interest" description="Disordered" evidence="1">
    <location>
        <begin position="68"/>
        <end position="98"/>
    </location>
</feature>
<evidence type="ECO:0000313" key="4">
    <source>
        <dbReference type="Proteomes" id="UP000005222"/>
    </source>
</evidence>
<evidence type="ECO:0000313" key="3">
    <source>
        <dbReference type="EMBL" id="CCE82077.1"/>
    </source>
</evidence>
<dbReference type="OrthoDB" id="3832628at2759"/>
<keyword evidence="4" id="KW-1185">Reference proteome</keyword>
<dbReference type="FunCoup" id="G8YFX8">
    <property type="interactions" value="48"/>
</dbReference>
<evidence type="ECO:0000259" key="2">
    <source>
        <dbReference type="Pfam" id="PF13002"/>
    </source>
</evidence>
<feature type="domain" description="LDB19 N-terminal" evidence="2">
    <location>
        <begin position="111"/>
        <end position="295"/>
    </location>
</feature>
<organism evidence="3 4">
    <name type="scientific">Pichia sorbitophila (strain ATCC MYA-4447 / BCRC 22081 / CBS 7064 / NBRC 10061 / NRRL Y-12695)</name>
    <name type="common">Hybrid yeast</name>
    <dbReference type="NCBI Taxonomy" id="559304"/>
    <lineage>
        <taxon>Eukaryota</taxon>
        <taxon>Fungi</taxon>
        <taxon>Dikarya</taxon>
        <taxon>Ascomycota</taxon>
        <taxon>Saccharomycotina</taxon>
        <taxon>Pichiomycetes</taxon>
        <taxon>Debaryomycetaceae</taxon>
        <taxon>Millerozyma</taxon>
    </lineage>
</organism>
<evidence type="ECO:0000256" key="1">
    <source>
        <dbReference type="SAM" id="MobiDB-lite"/>
    </source>
</evidence>
<reference evidence="3 4" key="1">
    <citation type="journal article" date="2012" name="G3 (Bethesda)">
        <title>Pichia sorbitophila, an interspecies yeast hybrid reveals early steps of genome resolution following polyploidization.</title>
        <authorList>
            <person name="Leh Louis V."/>
            <person name="Despons L."/>
            <person name="Friedrich A."/>
            <person name="Martin T."/>
            <person name="Durrens P."/>
            <person name="Casaregola S."/>
            <person name="Neuveglise C."/>
            <person name="Fairhead C."/>
            <person name="Marck C."/>
            <person name="Cruz J.A."/>
            <person name="Straub M.L."/>
            <person name="Kugler V."/>
            <person name="Sacerdot C."/>
            <person name="Uzunov Z."/>
            <person name="Thierry A."/>
            <person name="Weiss S."/>
            <person name="Bleykasten C."/>
            <person name="De Montigny J."/>
            <person name="Jacques N."/>
            <person name="Jung P."/>
            <person name="Lemaire M."/>
            <person name="Mallet S."/>
            <person name="Morel G."/>
            <person name="Richard G.F."/>
            <person name="Sarkar A."/>
            <person name="Savel G."/>
            <person name="Schacherer J."/>
            <person name="Seret M.L."/>
            <person name="Talla E."/>
            <person name="Samson G."/>
            <person name="Jubin C."/>
            <person name="Poulain J."/>
            <person name="Vacherie B."/>
            <person name="Barbe V."/>
            <person name="Pelletier E."/>
            <person name="Sherman D.J."/>
            <person name="Westhof E."/>
            <person name="Weissenbach J."/>
            <person name="Baret P.V."/>
            <person name="Wincker P."/>
            <person name="Gaillardin C."/>
            <person name="Dujon B."/>
            <person name="Souciet J.L."/>
        </authorList>
    </citation>
    <scope>NUCLEOTIDE SEQUENCE [LARGE SCALE GENOMIC DNA]</scope>
    <source>
        <strain evidence="4">ATCC MYA-4447 / BCRC 22081 / CBS 7064 / NBRC 10061 / NRRL Y-12695</strain>
    </source>
</reference>
<dbReference type="OMA" id="LRMQFKL"/>
<protein>
    <submittedName>
        <fullName evidence="3">Piso0_002773 protein</fullName>
    </submittedName>
</protein>
<feature type="compositionally biased region" description="Basic and acidic residues" evidence="1">
    <location>
        <begin position="10"/>
        <end position="20"/>
    </location>
</feature>
<feature type="region of interest" description="Disordered" evidence="1">
    <location>
        <begin position="286"/>
        <end position="394"/>
    </location>
</feature>
<proteinExistence type="predicted"/>
<dbReference type="EMBL" id="FO082051">
    <property type="protein sequence ID" value="CCE82077.1"/>
    <property type="molecule type" value="Genomic_DNA"/>
</dbReference>
<sequence length="711" mass="77307">MPLLSKVLHHGSEKGQEKHAHGTKGKSNKPRFTLSLTLESPPVIFYGQPHESTGSIISGLLSLQVGGKNEGRAGSGHSEFYPVRSNSSSDASIHPVNSKGGEQEVVELESVTLSLIQTVKYTKPFLIPSGSVSGCKDCTVKKNELARWDVLTAKASFHSGSHQYPFSYLLPGSLPASCRIGSTQGFSFIKYNLIATAKEANSSKLTKVNLPLNISRSVLRGPDRNSLRVFPPTEATAKAVLPNVVYPKSTFPLELKIDNIVSSNSDRRWRLRKLYWKMLEHVKVKASTCPKHESKLNGIKEAERRSSKHGGQAQGTNKNTNPSNFHHSTIQTSMSLQHPPTSISQDIANDTQGTPNENDSSVNEDDNHNNVSPSTRTSVEAERHSTSSAFGNVNSSNNFLEEFLSPSNSHQEIASLTHLYPANSTASSGEAGNPGLETVNSNTSSRDHNNTEELYLEETRAINHGETKSGWKSDFSGRGIIEMVVEISAYNSSSGLNKHITKKTSDDIDIDEIESGLEHNANVTCDINDPTLGIYVNHTLVVEAVVAEEIIQNHEKRGEKKTNPKSTPTNPLSPQSSVGSMQNATGSSTNPQTSTIGVSTGAARVLRMQFKIILTERSGLGIAWDDEVPPTYEDIRTLSPPTYAETSNSNTPVSTPSQQVNSPSIFMRNNGHILQGIGDTPIMGNLNLPARPQGNISEHLTIDDRIQDLRL</sequence>
<dbReference type="Gene3D" id="2.60.40.640">
    <property type="match status" value="1"/>
</dbReference>
<feature type="compositionally biased region" description="Basic and acidic residues" evidence="1">
    <location>
        <begin position="290"/>
        <end position="305"/>
    </location>
</feature>
<dbReference type="HOGENOM" id="CLU_012509_0_0_1"/>
<dbReference type="Proteomes" id="UP000005222">
    <property type="component" value="Chromosome I"/>
</dbReference>
<accession>G8YFX8</accession>
<gene>
    <name evidence="3" type="primary">Piso0_002773</name>
    <name evidence="3" type="ORF">GNLVRS01_PISO0I17498g</name>
</gene>
<feature type="region of interest" description="Disordered" evidence="1">
    <location>
        <begin position="554"/>
        <end position="596"/>
    </location>
</feature>